<feature type="domain" description="Haem-binding uptake Tiki superfamily ChaN" evidence="2">
    <location>
        <begin position="108"/>
        <end position="294"/>
    </location>
</feature>
<name>A0A1E2VCF7_9GAMM</name>
<dbReference type="Gene3D" id="1.10.8.760">
    <property type="entry name" value="Haem-binding uptake, Tiki superfamily, ChaN, domain 2"/>
    <property type="match status" value="1"/>
</dbReference>
<dbReference type="RefSeq" id="WP_068999663.1">
    <property type="nucleotide sequence ID" value="NZ_MDTQ01000001.1"/>
</dbReference>
<dbReference type="AlphaFoldDB" id="A0A1E2VCF7"/>
<dbReference type="EMBL" id="MDTQ01000001">
    <property type="protein sequence ID" value="ODC04679.1"/>
    <property type="molecule type" value="Genomic_DNA"/>
</dbReference>
<reference evidence="3 4" key="1">
    <citation type="submission" date="2016-08" db="EMBL/GenBank/DDBJ databases">
        <authorList>
            <person name="Seilhamer J.J."/>
        </authorList>
    </citation>
    <scope>NUCLEOTIDE SEQUENCE [LARGE SCALE GENOMIC DNA]</scope>
    <source>
        <strain evidence="3 4">PH27A</strain>
    </source>
</reference>
<comment type="caution">
    <text evidence="3">The sequence shown here is derived from an EMBL/GenBank/DDBJ whole genome shotgun (WGS) entry which is preliminary data.</text>
</comment>
<evidence type="ECO:0000259" key="2">
    <source>
        <dbReference type="Pfam" id="PF04187"/>
    </source>
</evidence>
<dbReference type="SUPFAM" id="SSF159501">
    <property type="entry name" value="EreA/ChaN-like"/>
    <property type="match status" value="1"/>
</dbReference>
<evidence type="ECO:0000313" key="4">
    <source>
        <dbReference type="Proteomes" id="UP000094291"/>
    </source>
</evidence>
<sequence>MVPQARMQHTREPSICSSSHTVETQGMSRRRLLAGMALLPWLSACSNGAWVRSAWPGHQWLAPELQDHPLVGQTWTMKATDAAFNGRILQGDPVQHNQQVDLAQWLTTLPQGAWLMLGEQHDHPDHHQIERQVIQWLADQGRLGNVAFEMAPQSLQPQLNAALGLGDEITAEMLNWPEAWPWADYGPVVRTALNHATRVVATDLDREAQQLAYHQGPPRPALTEAQAQALDELIDAGHCGYVPKAQLPMMRQVQLARDQAMAQALLAATQPERINVMVCGRVHARKDLGISRWLPGKQPVFSIALTAVEAGLLSAGDYWQAGIDGVPRFDLYDFTPALAPHDHCADLARSLGREPQID</sequence>
<dbReference type="Pfam" id="PF04187">
    <property type="entry name" value="Cofac_haem_bdg"/>
    <property type="match status" value="1"/>
</dbReference>
<keyword evidence="4" id="KW-1185">Reference proteome</keyword>
<proteinExistence type="predicted"/>
<dbReference type="InterPro" id="IPR007314">
    <property type="entry name" value="Cofac_haem-bd_dom"/>
</dbReference>
<organism evidence="3 4">
    <name type="scientific">Terasakiispira papahanaumokuakeensis</name>
    <dbReference type="NCBI Taxonomy" id="197479"/>
    <lineage>
        <taxon>Bacteria</taxon>
        <taxon>Pseudomonadati</taxon>
        <taxon>Pseudomonadota</taxon>
        <taxon>Gammaproteobacteria</taxon>
        <taxon>Oceanospirillales</taxon>
        <taxon>Terasakiispira</taxon>
    </lineage>
</organism>
<dbReference type="STRING" id="197479.BFW38_15240"/>
<feature type="region of interest" description="Disordered" evidence="1">
    <location>
        <begin position="1"/>
        <end position="21"/>
    </location>
</feature>
<dbReference type="Gene3D" id="3.40.50.11550">
    <property type="match status" value="1"/>
</dbReference>
<dbReference type="Proteomes" id="UP000094291">
    <property type="component" value="Unassembled WGS sequence"/>
</dbReference>
<accession>A0A1E2VCF7</accession>
<evidence type="ECO:0000313" key="3">
    <source>
        <dbReference type="EMBL" id="ODC04679.1"/>
    </source>
</evidence>
<gene>
    <name evidence="3" type="ORF">BFW38_15240</name>
</gene>
<protein>
    <recommendedName>
        <fullName evidence="2">Haem-binding uptake Tiki superfamily ChaN domain-containing protein</fullName>
    </recommendedName>
</protein>
<dbReference type="OrthoDB" id="9795827at2"/>
<evidence type="ECO:0000256" key="1">
    <source>
        <dbReference type="SAM" id="MobiDB-lite"/>
    </source>
</evidence>
<dbReference type="CDD" id="cd14727">
    <property type="entry name" value="ChanN-like"/>
    <property type="match status" value="1"/>
</dbReference>